<name>A0ABW9EQV6_9BURK</name>
<evidence type="ECO:0000313" key="5">
    <source>
        <dbReference type="Proteomes" id="UP001629392"/>
    </source>
</evidence>
<dbReference type="InterPro" id="IPR008322">
    <property type="entry name" value="UPF0261"/>
</dbReference>
<feature type="domain" description="UPF0261" evidence="2">
    <location>
        <begin position="6"/>
        <end position="175"/>
    </location>
</feature>
<dbReference type="RefSeq" id="WP_408157661.1">
    <property type="nucleotide sequence ID" value="NZ_JAQQCL010000046.1"/>
</dbReference>
<evidence type="ECO:0000256" key="1">
    <source>
        <dbReference type="HAMAP-Rule" id="MF_00677"/>
    </source>
</evidence>
<dbReference type="PIRSF" id="PIRSF033271">
    <property type="entry name" value="UCP033271"/>
    <property type="match status" value="1"/>
</dbReference>
<dbReference type="InterPro" id="IPR051353">
    <property type="entry name" value="Tobamovirus_resist_UPF0261"/>
</dbReference>
<evidence type="ECO:0000313" key="4">
    <source>
        <dbReference type="EMBL" id="MFM0721519.1"/>
    </source>
</evidence>
<sequence>MTTHDKQIYLIGTFDTKGAEAIYLRDQIQLAGAPVVTVDVSTTPVGDGADIPAQVVAQAHAGGSSAVFTGDRGSSVTAMIDAFKRFLASRDDVGAVIGLGGSGGTALITPAMRLLPVGLPKLMVSTMASGDVSAYVGPTDIAMMHSVTDIAGLNRISRRVLANAAGAIAGAFRHAQSYQEPSDARPAVGLTMFGVTTACIGHVRESLEQDHDCLVFHATGIGGASMEKLLDGGLLTGLLDLTTTEVCDHLLGGILACTDDRFGAVARTRAPYVGSCGALDMVNFGAPDTLPPHYRGRTLYTHNPQVTLMRTTAGENSRIGAWIGERLNRCEGEVRFLLPEGGVSALDAPGQPFHDPVADAALFEALERTVSQTARRQLLRVPYHINDPQFAELAVRLFRELPQPEDRNLATF</sequence>
<dbReference type="InterPro" id="IPR044122">
    <property type="entry name" value="UPF0261_N"/>
</dbReference>
<keyword evidence="5" id="KW-1185">Reference proteome</keyword>
<dbReference type="CDD" id="cd15488">
    <property type="entry name" value="Tm-1-like"/>
    <property type="match status" value="1"/>
</dbReference>
<dbReference type="NCBIfam" id="NF002674">
    <property type="entry name" value="PRK02399.1-2"/>
    <property type="match status" value="1"/>
</dbReference>
<reference evidence="4 5" key="1">
    <citation type="journal article" date="2024" name="Chem. Sci.">
        <title>Discovery of megapolipeptins by genome mining of a Burkholderiales bacteria collection.</title>
        <authorList>
            <person name="Paulo B.S."/>
            <person name="Recchia M.J.J."/>
            <person name="Lee S."/>
            <person name="Fergusson C.H."/>
            <person name="Romanowski S.B."/>
            <person name="Hernandez A."/>
            <person name="Krull N."/>
            <person name="Liu D.Y."/>
            <person name="Cavanagh H."/>
            <person name="Bos A."/>
            <person name="Gray C.A."/>
            <person name="Murphy B.T."/>
            <person name="Linington R.G."/>
            <person name="Eustaquio A.S."/>
        </authorList>
    </citation>
    <scope>NUCLEOTIDE SEQUENCE [LARGE SCALE GENOMIC DNA]</scope>
    <source>
        <strain evidence="4 5">RL17-350-BIC-E</strain>
    </source>
</reference>
<proteinExistence type="inferred from homology"/>
<accession>A0ABW9EQV6</accession>
<comment type="caution">
    <text evidence="4">The sequence shown here is derived from an EMBL/GenBank/DDBJ whole genome shotgun (WGS) entry which is preliminary data.</text>
</comment>
<dbReference type="EMBL" id="JAQQCL010000046">
    <property type="protein sequence ID" value="MFM0721519.1"/>
    <property type="molecule type" value="Genomic_DNA"/>
</dbReference>
<feature type="domain" description="UPF0261" evidence="3">
    <location>
        <begin position="185"/>
        <end position="401"/>
    </location>
</feature>
<dbReference type="Pfam" id="PF23189">
    <property type="entry name" value="UPF0261_C"/>
    <property type="match status" value="1"/>
</dbReference>
<protein>
    <recommendedName>
        <fullName evidence="1">UPF0261 protein PQQ73_35055</fullName>
    </recommendedName>
</protein>
<dbReference type="PANTHER" id="PTHR31862">
    <property type="entry name" value="UPF0261 DOMAIN PROTEIN (AFU_ORTHOLOGUE AFUA_1G10120)"/>
    <property type="match status" value="1"/>
</dbReference>
<organism evidence="4 5">
    <name type="scientific">Paraburkholderia strydomiana</name>
    <dbReference type="NCBI Taxonomy" id="1245417"/>
    <lineage>
        <taxon>Bacteria</taxon>
        <taxon>Pseudomonadati</taxon>
        <taxon>Pseudomonadota</taxon>
        <taxon>Betaproteobacteria</taxon>
        <taxon>Burkholderiales</taxon>
        <taxon>Burkholderiaceae</taxon>
        <taxon>Paraburkholderia</taxon>
    </lineage>
</organism>
<evidence type="ECO:0000259" key="2">
    <source>
        <dbReference type="Pfam" id="PF06792"/>
    </source>
</evidence>
<dbReference type="Pfam" id="PF06792">
    <property type="entry name" value="UPF0261"/>
    <property type="match status" value="1"/>
</dbReference>
<evidence type="ECO:0000259" key="3">
    <source>
        <dbReference type="Pfam" id="PF23189"/>
    </source>
</evidence>
<dbReference type="NCBIfam" id="NF002673">
    <property type="entry name" value="PRK02399.1-1"/>
    <property type="match status" value="1"/>
</dbReference>
<dbReference type="Gene3D" id="3.40.50.12030">
    <property type="entry name" value="Uncharacterised protein family UPF0261, NC domain"/>
    <property type="match status" value="1"/>
</dbReference>
<dbReference type="InterPro" id="IPR056778">
    <property type="entry name" value="UPF0261_C"/>
</dbReference>
<gene>
    <name evidence="4" type="ORF">PQQ73_35055</name>
</gene>
<dbReference type="PANTHER" id="PTHR31862:SF1">
    <property type="entry name" value="UPF0261 DOMAIN PROTEIN (AFU_ORTHOLOGUE AFUA_1G10120)"/>
    <property type="match status" value="1"/>
</dbReference>
<dbReference type="Proteomes" id="UP001629392">
    <property type="component" value="Unassembled WGS sequence"/>
</dbReference>
<comment type="similarity">
    <text evidence="1">Belongs to the UPF0261 family.</text>
</comment>
<dbReference type="HAMAP" id="MF_00677">
    <property type="entry name" value="UPF0261"/>
    <property type="match status" value="1"/>
</dbReference>
<dbReference type="Gene3D" id="3.40.50.12020">
    <property type="entry name" value="Uncharacterised protein family UPF0261, NN domain"/>
    <property type="match status" value="1"/>
</dbReference>